<organism evidence="2 3">
    <name type="scientific">Pseudodesulfovibrio mercurii</name>
    <dbReference type="NCBI Taxonomy" id="641491"/>
    <lineage>
        <taxon>Bacteria</taxon>
        <taxon>Pseudomonadati</taxon>
        <taxon>Thermodesulfobacteriota</taxon>
        <taxon>Desulfovibrionia</taxon>
        <taxon>Desulfovibrionales</taxon>
        <taxon>Desulfovibrionaceae</taxon>
    </lineage>
</organism>
<accession>F0JDD6</accession>
<dbReference type="STRING" id="641491.DND132_2607"/>
<evidence type="ECO:0000313" key="3">
    <source>
        <dbReference type="Proteomes" id="UP000007845"/>
    </source>
</evidence>
<evidence type="ECO:0000256" key="1">
    <source>
        <dbReference type="SAM" id="MobiDB-lite"/>
    </source>
</evidence>
<dbReference type="KEGG" id="ddn:DND132_2607"/>
<evidence type="ECO:0000313" key="2">
    <source>
        <dbReference type="EMBL" id="EGB15810.1"/>
    </source>
</evidence>
<dbReference type="AlphaFoldDB" id="F0JDD6"/>
<feature type="compositionally biased region" description="Pro residues" evidence="1">
    <location>
        <begin position="42"/>
        <end position="52"/>
    </location>
</feature>
<name>F0JDD6_9BACT</name>
<dbReference type="EMBL" id="CP003220">
    <property type="protein sequence ID" value="EGB15810.1"/>
    <property type="molecule type" value="Genomic_DNA"/>
</dbReference>
<sequence length="228" mass="24712">MALPTQTPTFNPHPRPHSPNSHPLERFGCPRHPTAALCPAPQHAPPRPPAPLPRTVTALEGARRSRPRRGGGSSLAEARSPPKGTIPLRETLYTFDQMEPPRADRILATPPRAAVLPPKALFFVYFFGPAKKWTPPGGHGAMCGAQPRTTALGGRSAAPSRLSRRRRVPGRDARRDPEQAGAARKAALSAFSPFHERMDGLPRPRGNPPFDFPLWSVGKSPPCSTSRP</sequence>
<keyword evidence="3" id="KW-1185">Reference proteome</keyword>
<dbReference type="HOGENOM" id="CLU_1213220_0_0_7"/>
<proteinExistence type="predicted"/>
<feature type="region of interest" description="Disordered" evidence="1">
    <location>
        <begin position="150"/>
        <end position="228"/>
    </location>
</feature>
<dbReference type="Proteomes" id="UP000007845">
    <property type="component" value="Chromosome"/>
</dbReference>
<feature type="compositionally biased region" description="Polar residues" evidence="1">
    <location>
        <begin position="1"/>
        <end position="10"/>
    </location>
</feature>
<reference evidence="2 3" key="1">
    <citation type="journal article" date="2011" name="J. Bacteriol.">
        <title>Genome sequence of the mercury-methylating strain Desulfovibrio desulfuricans ND132.</title>
        <authorList>
            <person name="Brown S.D."/>
            <person name="Gilmour C.C."/>
            <person name="Kucken A.M."/>
            <person name="Wall J.D."/>
            <person name="Elias D.A."/>
            <person name="Brandt C.C."/>
            <person name="Podar M."/>
            <person name="Chertkov O."/>
            <person name="Held B."/>
            <person name="Bruce D.C."/>
            <person name="Detter J.C."/>
            <person name="Tapia R."/>
            <person name="Han C.S."/>
            <person name="Goodwin L.A."/>
            <person name="Cheng J.F."/>
            <person name="Pitluck S."/>
            <person name="Woyke T."/>
            <person name="Mikhailova N."/>
            <person name="Ivanova N.N."/>
            <person name="Han J."/>
            <person name="Lucas S."/>
            <person name="Lapidus A.L."/>
            <person name="Land M.L."/>
            <person name="Hauser L.J."/>
            <person name="Palumbo A.V."/>
        </authorList>
    </citation>
    <scope>NUCLEOTIDE SEQUENCE [LARGE SCALE GENOMIC DNA]</scope>
    <source>
        <strain evidence="2 3">ND132</strain>
    </source>
</reference>
<feature type="compositionally biased region" description="Basic and acidic residues" evidence="1">
    <location>
        <begin position="169"/>
        <end position="178"/>
    </location>
</feature>
<protein>
    <submittedName>
        <fullName evidence="2">Uncharacterized protein</fullName>
    </submittedName>
</protein>
<gene>
    <name evidence="2" type="ORF">DND132_2607</name>
</gene>
<feature type="region of interest" description="Disordered" evidence="1">
    <location>
        <begin position="1"/>
        <end position="86"/>
    </location>
</feature>